<proteinExistence type="predicted"/>
<dbReference type="PATRIC" id="fig|266265.5.peg.3040"/>
<dbReference type="SUPFAM" id="SSF50993">
    <property type="entry name" value="Peptidase/esterase 'gauge' domain"/>
    <property type="match status" value="1"/>
</dbReference>
<dbReference type="SUPFAM" id="SSF53474">
    <property type="entry name" value="alpha/beta-Hydrolases"/>
    <property type="match status" value="1"/>
</dbReference>
<dbReference type="InterPro" id="IPR029058">
    <property type="entry name" value="AB_hydrolase_fold"/>
</dbReference>
<dbReference type="InterPro" id="IPR023302">
    <property type="entry name" value="Pept_S9A_N"/>
</dbReference>
<evidence type="ECO:0000259" key="4">
    <source>
        <dbReference type="Pfam" id="PF00326"/>
    </source>
</evidence>
<dbReference type="EMBL" id="CP000270">
    <property type="protein sequence ID" value="ABE31429.1"/>
    <property type="molecule type" value="Genomic_DNA"/>
</dbReference>
<keyword evidence="3" id="KW-0720">Serine protease</keyword>
<dbReference type="STRING" id="266265.Bxe_A1525"/>
<dbReference type="GO" id="GO:0005829">
    <property type="term" value="C:cytosol"/>
    <property type="evidence" value="ECO:0007669"/>
    <property type="project" value="TreeGrafter"/>
</dbReference>
<keyword evidence="7" id="KW-1185">Reference proteome</keyword>
<dbReference type="AlphaFoldDB" id="Q13WW0"/>
<gene>
    <name evidence="6" type="ORF">Bxe_A1525</name>
</gene>
<feature type="domain" description="Peptidase S9 prolyl oligopeptidase catalytic" evidence="4">
    <location>
        <begin position="484"/>
        <end position="688"/>
    </location>
</feature>
<name>Q13WW0_PARXL</name>
<evidence type="ECO:0000256" key="3">
    <source>
        <dbReference type="ARBA" id="ARBA00022825"/>
    </source>
</evidence>
<sequence length="694" mass="76652">MSTPFCWPLSPDTFIALEALDDPLVLEWVERQNVRTLAAWASGARFDTLKDRLASVYLPRDRPVVPTRWREWAHDIWQDGHNPKGIWRRASWANWRAGQAVWQTLLDFDALGEDEQMPWVCVERQILYPDGDRALISLSSGGSDAVIVREFDLDAQRFVDDGFVLPAPGKHSISWIDRDTVYLGWDNGGTSLTRSGYPREVRRWTRGTPVADAPVVFRAEFADISVDAFYDPIDQRHTLSVGIDAFDSDTYYLDAAQRWQRFDVPSHVAICAWHGWLLLQPRLPWDCGEATYAGGALLAIREAAFLRGERDCVPLFVPTPTTSGCGYSFTRHLLIVSYLDDVQQRTVLWQAKPSGDGTWQWGSREFPLQANAQVNVSPIEPAIGDEAYVSVEDYLQPGCCWIVDLTQDDLTQWELIDRYPADFDATPFAVTRAHAVSADGTRVPYTMIGPREPEPQTRPCLLTGYGGFAIPLTPGYLGGTGAGWLAAGGVYVVAHIRGGGEFGPAWHTAAVGPNRQRAFDDFIAVAQALIDTGVTTPAQLGIQGGSNGGLLVAACMMQRPDLFGAVVSRVPLLDMSRYHLLHAGASWLEEYGDPDILEDARVLAAYSPYHQVSASRAYPPVLFTTATGDDRVHPGHARKMAARMQALGAGKVWYFEDLQEGGHGAADGLHMVGQGALVFEFLWSCLGDGERRTA</sequence>
<dbReference type="Gene3D" id="2.130.10.120">
    <property type="entry name" value="Prolyl oligopeptidase, N-terminal domain"/>
    <property type="match status" value="1"/>
</dbReference>
<dbReference type="RefSeq" id="WP_011489004.1">
    <property type="nucleotide sequence ID" value="NC_007951.1"/>
</dbReference>
<dbReference type="GO" id="GO:0070012">
    <property type="term" value="F:oligopeptidase activity"/>
    <property type="evidence" value="ECO:0007669"/>
    <property type="project" value="TreeGrafter"/>
</dbReference>
<evidence type="ECO:0000256" key="1">
    <source>
        <dbReference type="ARBA" id="ARBA00022670"/>
    </source>
</evidence>
<dbReference type="GO" id="GO:0006508">
    <property type="term" value="P:proteolysis"/>
    <property type="evidence" value="ECO:0007669"/>
    <property type="project" value="UniProtKB-KW"/>
</dbReference>
<dbReference type="EC" id="3.4.21.-" evidence="6"/>
<evidence type="ECO:0000256" key="2">
    <source>
        <dbReference type="ARBA" id="ARBA00022801"/>
    </source>
</evidence>
<dbReference type="KEGG" id="bxe:Bxe_A1525"/>
<accession>Q13WW0</accession>
<dbReference type="InterPro" id="IPR051167">
    <property type="entry name" value="Prolyl_oligopep/macrocyclase"/>
</dbReference>
<dbReference type="InterPro" id="IPR001375">
    <property type="entry name" value="Peptidase_S9_cat"/>
</dbReference>
<dbReference type="Pfam" id="PF00326">
    <property type="entry name" value="Peptidase_S9"/>
    <property type="match status" value="1"/>
</dbReference>
<feature type="domain" description="Peptidase S9A N-terminal" evidence="5">
    <location>
        <begin position="17"/>
        <end position="256"/>
    </location>
</feature>
<dbReference type="InterPro" id="IPR002470">
    <property type="entry name" value="Peptidase_S9A"/>
</dbReference>
<evidence type="ECO:0000313" key="6">
    <source>
        <dbReference type="EMBL" id="ABE31429.1"/>
    </source>
</evidence>
<dbReference type="PANTHER" id="PTHR42881:SF13">
    <property type="entry name" value="PROLYL ENDOPEPTIDASE"/>
    <property type="match status" value="1"/>
</dbReference>
<keyword evidence="1" id="KW-0645">Protease</keyword>
<evidence type="ECO:0000313" key="7">
    <source>
        <dbReference type="Proteomes" id="UP000001817"/>
    </source>
</evidence>
<dbReference type="Proteomes" id="UP000001817">
    <property type="component" value="Chromosome 1"/>
</dbReference>
<dbReference type="GO" id="GO:0004252">
    <property type="term" value="F:serine-type endopeptidase activity"/>
    <property type="evidence" value="ECO:0007669"/>
    <property type="project" value="InterPro"/>
</dbReference>
<dbReference type="Pfam" id="PF02897">
    <property type="entry name" value="Peptidase_S9_N"/>
    <property type="match status" value="1"/>
</dbReference>
<reference evidence="6 7" key="1">
    <citation type="journal article" date="2006" name="Proc. Natl. Acad. Sci. U.S.A.">
        <title>Burkholderia xenovorans LB400 harbors a multi-replicon, 9.73-Mbp genome shaped for versatility.</title>
        <authorList>
            <person name="Chain P.S."/>
            <person name="Denef V.J."/>
            <person name="Konstantinidis K.T."/>
            <person name="Vergez L.M."/>
            <person name="Agullo L."/>
            <person name="Reyes V.L."/>
            <person name="Hauser L."/>
            <person name="Cordova M."/>
            <person name="Gomez L."/>
            <person name="Gonzalez M."/>
            <person name="Land M."/>
            <person name="Lao V."/>
            <person name="Larimer F."/>
            <person name="LiPuma J.J."/>
            <person name="Mahenthiralingam E."/>
            <person name="Malfatti S.A."/>
            <person name="Marx C.J."/>
            <person name="Parnell J.J."/>
            <person name="Ramette A."/>
            <person name="Richardson P."/>
            <person name="Seeger M."/>
            <person name="Smith D."/>
            <person name="Spilker T."/>
            <person name="Sul W.J."/>
            <person name="Tsoi T.V."/>
            <person name="Ulrich L.E."/>
            <person name="Zhulin I.B."/>
            <person name="Tiedje J.M."/>
        </authorList>
    </citation>
    <scope>NUCLEOTIDE SEQUENCE [LARGE SCALE GENOMIC DNA]</scope>
    <source>
        <strain evidence="6 7">LB400</strain>
    </source>
</reference>
<dbReference type="OrthoDB" id="9801421at2"/>
<dbReference type="Gene3D" id="3.40.50.1820">
    <property type="entry name" value="alpha/beta hydrolase"/>
    <property type="match status" value="1"/>
</dbReference>
<dbReference type="PANTHER" id="PTHR42881">
    <property type="entry name" value="PROLYL ENDOPEPTIDASE"/>
    <property type="match status" value="1"/>
</dbReference>
<dbReference type="PRINTS" id="PR00862">
    <property type="entry name" value="PROLIGOPTASE"/>
</dbReference>
<keyword evidence="2 6" id="KW-0378">Hydrolase</keyword>
<protein>
    <submittedName>
        <fullName evidence="6">Prolyl oligopeptidase family protein</fullName>
        <ecNumber evidence="6">3.4.21.-</ecNumber>
    </submittedName>
</protein>
<dbReference type="KEGG" id="bxb:DR64_3685"/>
<organism evidence="6 7">
    <name type="scientific">Paraburkholderia xenovorans (strain LB400)</name>
    <dbReference type="NCBI Taxonomy" id="266265"/>
    <lineage>
        <taxon>Bacteria</taxon>
        <taxon>Pseudomonadati</taxon>
        <taxon>Pseudomonadota</taxon>
        <taxon>Betaproteobacteria</taxon>
        <taxon>Burkholderiales</taxon>
        <taxon>Burkholderiaceae</taxon>
        <taxon>Paraburkholderia</taxon>
    </lineage>
</organism>
<evidence type="ECO:0000259" key="5">
    <source>
        <dbReference type="Pfam" id="PF02897"/>
    </source>
</evidence>
<dbReference type="eggNOG" id="COG1505">
    <property type="taxonomic scope" value="Bacteria"/>
</dbReference>